<keyword evidence="1" id="KW-0175">Coiled coil</keyword>
<protein>
    <submittedName>
        <fullName evidence="2">Uncharacterized protein</fullName>
    </submittedName>
</protein>
<feature type="coiled-coil region" evidence="1">
    <location>
        <begin position="93"/>
        <end position="135"/>
    </location>
</feature>
<evidence type="ECO:0000256" key="1">
    <source>
        <dbReference type="SAM" id="Coils"/>
    </source>
</evidence>
<name>A0A158DL80_9BURK</name>
<dbReference type="EMBL" id="FCOX02000033">
    <property type="protein sequence ID" value="SAK95305.1"/>
    <property type="molecule type" value="Genomic_DNA"/>
</dbReference>
<accession>A0A158DL80</accession>
<sequence>MDALDINSVWFGIAPDSRAAIIDECSIGKGRTWVHADGSAEALPEVEARQIELDPEVKALRAASLAYTSPECVRKVMRRLGPQQLATAGPTDAERWEQRVRAKAARLAQKAKEEAAQNERAAQRAQRQADIARCKADKNMYRAIQFGPVIATIEGETIRFSSLRAAFHHVGMDGMTRYYSPVLAEKRRFDVEWLGKMYTFETGVEIEEQSA</sequence>
<comment type="caution">
    <text evidence="2">The sequence shown here is derived from an EMBL/GenBank/DDBJ whole genome shotgun (WGS) entry which is preliminary data.</text>
</comment>
<dbReference type="RefSeq" id="WP_062608854.1">
    <property type="nucleotide sequence ID" value="NZ_FCOX02000033.1"/>
</dbReference>
<proteinExistence type="predicted"/>
<keyword evidence="3" id="KW-1185">Reference proteome</keyword>
<organism evidence="2 3">
    <name type="scientific">Caballeronia calidae</name>
    <dbReference type="NCBI Taxonomy" id="1777139"/>
    <lineage>
        <taxon>Bacteria</taxon>
        <taxon>Pseudomonadati</taxon>
        <taxon>Pseudomonadota</taxon>
        <taxon>Betaproteobacteria</taxon>
        <taxon>Burkholderiales</taxon>
        <taxon>Burkholderiaceae</taxon>
        <taxon>Caballeronia</taxon>
    </lineage>
</organism>
<reference evidence="2" key="1">
    <citation type="submission" date="2016-01" db="EMBL/GenBank/DDBJ databases">
        <authorList>
            <person name="Peeters C."/>
        </authorList>
    </citation>
    <scope>NUCLEOTIDE SEQUENCE</scope>
    <source>
        <strain evidence="2">LMG 29321</strain>
    </source>
</reference>
<evidence type="ECO:0000313" key="2">
    <source>
        <dbReference type="EMBL" id="SAK95305.1"/>
    </source>
</evidence>
<gene>
    <name evidence="2" type="ORF">AWB78_05326</name>
</gene>
<dbReference type="AlphaFoldDB" id="A0A158DL80"/>
<dbReference type="Proteomes" id="UP000071859">
    <property type="component" value="Unassembled WGS sequence"/>
</dbReference>
<evidence type="ECO:0000313" key="3">
    <source>
        <dbReference type="Proteomes" id="UP000071859"/>
    </source>
</evidence>